<keyword evidence="3" id="KW-0378">Hydrolase</keyword>
<evidence type="ECO:0000256" key="6">
    <source>
        <dbReference type="ARBA" id="ARBA00047984"/>
    </source>
</evidence>
<name>Q9TX84_CAEEL</name>
<evidence type="ECO:0000256" key="5">
    <source>
        <dbReference type="ARBA" id="ARBA00023187"/>
    </source>
</evidence>
<dbReference type="GO" id="GO:0003724">
    <property type="term" value="F:RNA helicase activity"/>
    <property type="evidence" value="ECO:0007669"/>
    <property type="project" value="UniProtKB-EC"/>
</dbReference>
<keyword evidence="5" id="KW-0508">mRNA splicing</keyword>
<dbReference type="InterPro" id="IPR027417">
    <property type="entry name" value="P-loop_NTPase"/>
</dbReference>
<sequence>VLILDEAHERTLATDILMGLIKEIVRNRADIKVVIMSATLDAGKFKEFFEDCPLLSVPKRTFPVEIFFTPNAEKDYLEA</sequence>
<keyword evidence="4" id="KW-0347">Helicase</keyword>
<dbReference type="GO" id="GO:0006397">
    <property type="term" value="P:mRNA processing"/>
    <property type="evidence" value="ECO:0007669"/>
    <property type="project" value="UniProtKB-KW"/>
</dbReference>
<accession>Q9TX84</accession>
<organism>
    <name type="scientific">Caenorhabditis elegans</name>
    <dbReference type="NCBI Taxonomy" id="6239"/>
    <lineage>
        <taxon>Eukaryota</taxon>
        <taxon>Metazoa</taxon>
        <taxon>Ecdysozoa</taxon>
        <taxon>Nematoda</taxon>
        <taxon>Chromadorea</taxon>
        <taxon>Rhabditida</taxon>
        <taxon>Rhabditina</taxon>
        <taxon>Rhabditomorpha</taxon>
        <taxon>Rhabditoidea</taxon>
        <taxon>Rhabditidae</taxon>
        <taxon>Peloderinae</taxon>
        <taxon>Caenorhabditis</taxon>
    </lineage>
</organism>
<evidence type="ECO:0000256" key="4">
    <source>
        <dbReference type="ARBA" id="ARBA00022806"/>
    </source>
</evidence>
<evidence type="ECO:0000259" key="7">
    <source>
        <dbReference type="PROSITE" id="PS51192"/>
    </source>
</evidence>
<keyword evidence="4" id="KW-0547">Nucleotide-binding</keyword>
<dbReference type="EC" id="3.6.4.13" evidence="1"/>
<dbReference type="PeptideAtlas" id="Q9TX84"/>
<dbReference type="SUPFAM" id="SSF52540">
    <property type="entry name" value="P-loop containing nucleoside triphosphate hydrolases"/>
    <property type="match status" value="1"/>
</dbReference>
<reference key="1">
    <citation type="journal article" date="1992" name="Nat. Genet.">
        <authorList>
            <person name="McCombie W.R."/>
            <person name="Adams M.D."/>
            <person name="Kelley J.M."/>
            <person name="FitzGerald M.G."/>
            <person name="Utterback T.R."/>
            <person name="Khan M."/>
            <person name="Dubnick M."/>
            <person name="Kerlavage A.R."/>
            <person name="Venter J.C."/>
            <person name="Fields C."/>
        </authorList>
    </citation>
    <scope>NUCLEOTIDE SEQUENCE</scope>
</reference>
<dbReference type="GO" id="GO:0008380">
    <property type="term" value="P:RNA splicing"/>
    <property type="evidence" value="ECO:0007669"/>
    <property type="project" value="UniProtKB-KW"/>
</dbReference>
<dbReference type="PROSITE" id="PS51192">
    <property type="entry name" value="HELICASE_ATP_BIND_1"/>
    <property type="match status" value="1"/>
</dbReference>
<protein>
    <recommendedName>
        <fullName evidence="1">RNA helicase</fullName>
        <ecNumber evidence="1">3.6.4.13</ecNumber>
    </recommendedName>
</protein>
<keyword evidence="2" id="KW-0507">mRNA processing</keyword>
<evidence type="ECO:0000256" key="2">
    <source>
        <dbReference type="ARBA" id="ARBA00022664"/>
    </source>
</evidence>
<evidence type="ECO:0000256" key="3">
    <source>
        <dbReference type="ARBA" id="ARBA00022801"/>
    </source>
</evidence>
<dbReference type="AlphaFoldDB" id="Q9TX84"/>
<proteinExistence type="predicted"/>
<comment type="catalytic activity">
    <reaction evidence="6">
        <text>ATP + H2O = ADP + phosphate + H(+)</text>
        <dbReference type="Rhea" id="RHEA:13065"/>
        <dbReference type="ChEBI" id="CHEBI:15377"/>
        <dbReference type="ChEBI" id="CHEBI:15378"/>
        <dbReference type="ChEBI" id="CHEBI:30616"/>
        <dbReference type="ChEBI" id="CHEBI:43474"/>
        <dbReference type="ChEBI" id="CHEBI:456216"/>
        <dbReference type="EC" id="3.6.4.13"/>
    </reaction>
</comment>
<feature type="domain" description="Helicase ATP-binding" evidence="7">
    <location>
        <begin position="1"/>
        <end position="58"/>
    </location>
</feature>
<evidence type="ECO:0000256" key="1">
    <source>
        <dbReference type="ARBA" id="ARBA00012552"/>
    </source>
</evidence>
<dbReference type="PANTHER" id="PTHR18934:SF109">
    <property type="entry name" value="ATP-DEPENDENT RNA HELICASE DHX15 HOMOLOG"/>
    <property type="match status" value="1"/>
</dbReference>
<dbReference type="InterPro" id="IPR014001">
    <property type="entry name" value="Helicase_ATP-bd"/>
</dbReference>
<keyword evidence="4" id="KW-0067">ATP-binding</keyword>
<dbReference type="GO" id="GO:0016787">
    <property type="term" value="F:hydrolase activity"/>
    <property type="evidence" value="ECO:0007669"/>
    <property type="project" value="UniProtKB-KW"/>
</dbReference>
<dbReference type="HOGENOM" id="CLU_001832_5_11_1"/>
<dbReference type="PANTHER" id="PTHR18934">
    <property type="entry name" value="ATP-DEPENDENT RNA HELICASE"/>
    <property type="match status" value="1"/>
</dbReference>
<dbReference type="Gene3D" id="3.40.50.300">
    <property type="entry name" value="P-loop containing nucleotide triphosphate hydrolases"/>
    <property type="match status" value="1"/>
</dbReference>